<dbReference type="SUPFAM" id="SSF50978">
    <property type="entry name" value="WD40 repeat-like"/>
    <property type="match status" value="1"/>
</dbReference>
<keyword evidence="2" id="KW-0378">Hydrolase</keyword>
<reference evidence="2 3" key="1">
    <citation type="submission" date="2016-02" db="EMBL/GenBank/DDBJ databases">
        <authorList>
            <consortium name="Pathogen Informatics"/>
        </authorList>
    </citation>
    <scope>NUCLEOTIDE SEQUENCE [LARGE SCALE GENOMIC DNA]</scope>
    <source>
        <strain evidence="2 3">RC20</strain>
    </source>
</reference>
<dbReference type="InterPro" id="IPR015943">
    <property type="entry name" value="WD40/YVTN_repeat-like_dom_sf"/>
</dbReference>
<dbReference type="InterPro" id="IPR001680">
    <property type="entry name" value="WD40_rpt"/>
</dbReference>
<dbReference type="PANTHER" id="PTHR19879">
    <property type="entry name" value="TRANSCRIPTION INITIATION FACTOR TFIID"/>
    <property type="match status" value="1"/>
</dbReference>
<evidence type="ECO:0000313" key="3">
    <source>
        <dbReference type="Proteomes" id="UP000069632"/>
    </source>
</evidence>
<evidence type="ECO:0000256" key="1">
    <source>
        <dbReference type="SAM" id="SignalP"/>
    </source>
</evidence>
<organism evidence="2 3">
    <name type="scientific">Campylobacter geochelonis</name>
    <dbReference type="NCBI Taxonomy" id="1780362"/>
    <lineage>
        <taxon>Bacteria</taxon>
        <taxon>Pseudomonadati</taxon>
        <taxon>Campylobacterota</taxon>
        <taxon>Epsilonproteobacteria</taxon>
        <taxon>Campylobacterales</taxon>
        <taxon>Campylobacteraceae</taxon>
        <taxon>Campylobacter</taxon>
    </lineage>
</organism>
<feature type="chain" id="PRO_5007281519" evidence="1">
    <location>
        <begin position="18"/>
        <end position="308"/>
    </location>
</feature>
<dbReference type="PANTHER" id="PTHR19879:SF9">
    <property type="entry name" value="TRANSCRIPTION INITIATION FACTOR TFIID SUBUNIT 5"/>
    <property type="match status" value="1"/>
</dbReference>
<protein>
    <submittedName>
        <fullName evidence="2">Carbon-nitrogen family hydrolase</fullName>
    </submittedName>
</protein>
<accession>A0A128EGN1</accession>
<dbReference type="Proteomes" id="UP000069632">
    <property type="component" value="Unassembled WGS sequence"/>
</dbReference>
<keyword evidence="3" id="KW-1185">Reference proteome</keyword>
<dbReference type="Pfam" id="PF00400">
    <property type="entry name" value="WD40"/>
    <property type="match status" value="1"/>
</dbReference>
<gene>
    <name evidence="2" type="ORF">ERS672216_00965</name>
</gene>
<name>A0A128EGN1_9BACT</name>
<sequence length="308" mass="34522">MRVLICFFASLSLLFSAELLNVIETNSNVMNINLKKNLLYISTDGGEMQIYDLDSNQFSKSLTIPTIKTYFSDEQKAKIFSTDELNGVIAMLGEGDYGKKVLFIYKDEKLKSLNLENQSIKKALFIDDKTMVFASLSNEIYFYDLETKSVTYSHKFSTSALNDMEISLDKKIIALGCESGKVYLFDVKAKKISKTLDLHKDNIYDVAISQNGVVVSGSADKNAGLVANEKTKMLNATFLVYAVGVSQDGTKAAFMSDENSDITIFNTQNLSTIDVVKTEQSTINGILFYKNNMLISSAYEKDIKIWRY</sequence>
<dbReference type="Gene3D" id="2.130.10.10">
    <property type="entry name" value="YVTN repeat-like/Quinoprotein amine dehydrogenase"/>
    <property type="match status" value="1"/>
</dbReference>
<dbReference type="GO" id="GO:0016787">
    <property type="term" value="F:hydrolase activity"/>
    <property type="evidence" value="ECO:0007669"/>
    <property type="project" value="UniProtKB-KW"/>
</dbReference>
<dbReference type="SMART" id="SM00320">
    <property type="entry name" value="WD40"/>
    <property type="match status" value="4"/>
</dbReference>
<proteinExistence type="predicted"/>
<dbReference type="EMBL" id="FIZP01000003">
    <property type="protein sequence ID" value="CZE47572.1"/>
    <property type="molecule type" value="Genomic_DNA"/>
</dbReference>
<dbReference type="InterPro" id="IPR036322">
    <property type="entry name" value="WD40_repeat_dom_sf"/>
</dbReference>
<feature type="signal peptide" evidence="1">
    <location>
        <begin position="1"/>
        <end position="17"/>
    </location>
</feature>
<dbReference type="RefSeq" id="WP_075540176.1">
    <property type="nucleotide sequence ID" value="NZ_CP053844.1"/>
</dbReference>
<keyword evidence="1" id="KW-0732">Signal</keyword>
<evidence type="ECO:0000313" key="2">
    <source>
        <dbReference type="EMBL" id="CZE47572.1"/>
    </source>
</evidence>
<dbReference type="AlphaFoldDB" id="A0A128EGN1"/>
<dbReference type="OrthoDB" id="11703at2"/>